<dbReference type="AlphaFoldDB" id="A0A4C1YJX3"/>
<comment type="caution">
    <text evidence="1">The sequence shown here is derived from an EMBL/GenBank/DDBJ whole genome shotgun (WGS) entry which is preliminary data.</text>
</comment>
<keyword evidence="2" id="KW-1185">Reference proteome</keyword>
<dbReference type="Proteomes" id="UP000299102">
    <property type="component" value="Unassembled WGS sequence"/>
</dbReference>
<sequence length="127" mass="14685">MDVNEAREIHSDSGIWKSVVSACLFGKYVEFYIVGLRRYYRVGEDNGQQPQSALRRRKVLKVTDPRFDTTRLWEGDEKAISEVLLTGRRTSAQCRNFYRAPALPPPPHTYLQTAANTRVRLSVDRRL</sequence>
<name>A0A4C1YJX3_EUMVA</name>
<dbReference type="EMBL" id="BGZK01001298">
    <property type="protein sequence ID" value="GBP76681.1"/>
    <property type="molecule type" value="Genomic_DNA"/>
</dbReference>
<gene>
    <name evidence="1" type="ORF">EVAR_80477_1</name>
</gene>
<protein>
    <submittedName>
        <fullName evidence="1">Uncharacterized protein</fullName>
    </submittedName>
</protein>
<evidence type="ECO:0000313" key="2">
    <source>
        <dbReference type="Proteomes" id="UP000299102"/>
    </source>
</evidence>
<evidence type="ECO:0000313" key="1">
    <source>
        <dbReference type="EMBL" id="GBP76681.1"/>
    </source>
</evidence>
<reference evidence="1 2" key="1">
    <citation type="journal article" date="2019" name="Commun. Biol.">
        <title>The bagworm genome reveals a unique fibroin gene that provides high tensile strength.</title>
        <authorList>
            <person name="Kono N."/>
            <person name="Nakamura H."/>
            <person name="Ohtoshi R."/>
            <person name="Tomita M."/>
            <person name="Numata K."/>
            <person name="Arakawa K."/>
        </authorList>
    </citation>
    <scope>NUCLEOTIDE SEQUENCE [LARGE SCALE GENOMIC DNA]</scope>
</reference>
<accession>A0A4C1YJX3</accession>
<organism evidence="1 2">
    <name type="scientific">Eumeta variegata</name>
    <name type="common">Bagworm moth</name>
    <name type="synonym">Eumeta japonica</name>
    <dbReference type="NCBI Taxonomy" id="151549"/>
    <lineage>
        <taxon>Eukaryota</taxon>
        <taxon>Metazoa</taxon>
        <taxon>Ecdysozoa</taxon>
        <taxon>Arthropoda</taxon>
        <taxon>Hexapoda</taxon>
        <taxon>Insecta</taxon>
        <taxon>Pterygota</taxon>
        <taxon>Neoptera</taxon>
        <taxon>Endopterygota</taxon>
        <taxon>Lepidoptera</taxon>
        <taxon>Glossata</taxon>
        <taxon>Ditrysia</taxon>
        <taxon>Tineoidea</taxon>
        <taxon>Psychidae</taxon>
        <taxon>Oiketicinae</taxon>
        <taxon>Eumeta</taxon>
    </lineage>
</organism>
<proteinExistence type="predicted"/>